<dbReference type="Proteomes" id="UP000664132">
    <property type="component" value="Unassembled WGS sequence"/>
</dbReference>
<comment type="caution">
    <text evidence="2">The sequence shown here is derived from an EMBL/GenBank/DDBJ whole genome shotgun (WGS) entry which is preliminary data.</text>
</comment>
<evidence type="ECO:0000313" key="3">
    <source>
        <dbReference type="Proteomes" id="UP000664132"/>
    </source>
</evidence>
<feature type="compositionally biased region" description="Polar residues" evidence="1">
    <location>
        <begin position="1"/>
        <end position="17"/>
    </location>
</feature>
<gene>
    <name evidence="2" type="ORF">IFR04_003045</name>
</gene>
<feature type="region of interest" description="Disordered" evidence="1">
    <location>
        <begin position="1"/>
        <end position="52"/>
    </location>
</feature>
<sequence>MATATNLPAATSNSSIKPTRAMTHPLRDPKGNGGRRKVKKGEPFDPEELSRRLTEHLVEQKLKAEKRREARALKAAALAQQTVYHHVPAVAALAFERTTTPEAMRQVHKLSKPAIKAQLERPSLEETAPGHPLSSLHRTQALDQANLEREMLRNRNQFQWDHEMEEAAHADMERDLYKLPQRTFNSEFAHLKGKHKKSAPRPLSTGDVCWEEEPPHIPTKPKGPVRPQNDGHDRHDWAQREEVGEIRKKERTSPFLRKMESSWILMGKKEKLSLKQDIGNLRPSPEGHRKGNFLALFKRHPS</sequence>
<keyword evidence="3" id="KW-1185">Reference proteome</keyword>
<feature type="region of interest" description="Disordered" evidence="1">
    <location>
        <begin position="278"/>
        <end position="302"/>
    </location>
</feature>
<dbReference type="AlphaFoldDB" id="A0A8H7WF58"/>
<dbReference type="OrthoDB" id="5204927at2759"/>
<evidence type="ECO:0000256" key="1">
    <source>
        <dbReference type="SAM" id="MobiDB-lite"/>
    </source>
</evidence>
<feature type="compositionally biased region" description="Basic and acidic residues" evidence="1">
    <location>
        <begin position="229"/>
        <end position="253"/>
    </location>
</feature>
<reference evidence="2" key="1">
    <citation type="submission" date="2021-02" db="EMBL/GenBank/DDBJ databases">
        <title>Genome sequence Cadophora malorum strain M34.</title>
        <authorList>
            <person name="Stefanovic E."/>
            <person name="Vu D."/>
            <person name="Scully C."/>
            <person name="Dijksterhuis J."/>
            <person name="Roader J."/>
            <person name="Houbraken J."/>
        </authorList>
    </citation>
    <scope>NUCLEOTIDE SEQUENCE</scope>
    <source>
        <strain evidence="2">M34</strain>
    </source>
</reference>
<evidence type="ECO:0000313" key="2">
    <source>
        <dbReference type="EMBL" id="KAG4423749.1"/>
    </source>
</evidence>
<feature type="region of interest" description="Disordered" evidence="1">
    <location>
        <begin position="191"/>
        <end position="253"/>
    </location>
</feature>
<organism evidence="2 3">
    <name type="scientific">Cadophora malorum</name>
    <dbReference type="NCBI Taxonomy" id="108018"/>
    <lineage>
        <taxon>Eukaryota</taxon>
        <taxon>Fungi</taxon>
        <taxon>Dikarya</taxon>
        <taxon>Ascomycota</taxon>
        <taxon>Pezizomycotina</taxon>
        <taxon>Leotiomycetes</taxon>
        <taxon>Helotiales</taxon>
        <taxon>Ploettnerulaceae</taxon>
        <taxon>Cadophora</taxon>
    </lineage>
</organism>
<dbReference type="EMBL" id="JAFJYH010000029">
    <property type="protein sequence ID" value="KAG4423749.1"/>
    <property type="molecule type" value="Genomic_DNA"/>
</dbReference>
<protein>
    <submittedName>
        <fullName evidence="2">Uncharacterized protein</fullName>
    </submittedName>
</protein>
<name>A0A8H7WF58_9HELO</name>
<accession>A0A8H7WF58</accession>
<proteinExistence type="predicted"/>
<feature type="compositionally biased region" description="Basic and acidic residues" evidence="1">
    <location>
        <begin position="40"/>
        <end position="52"/>
    </location>
</feature>